<dbReference type="GO" id="GO:0000271">
    <property type="term" value="P:polysaccharide biosynthetic process"/>
    <property type="evidence" value="ECO:0007669"/>
    <property type="project" value="TreeGrafter"/>
</dbReference>
<keyword evidence="5" id="KW-1185">Reference proteome</keyword>
<dbReference type="EMBL" id="FNDJ01000010">
    <property type="protein sequence ID" value="SDJ35196.1"/>
    <property type="molecule type" value="Genomic_DNA"/>
</dbReference>
<dbReference type="GO" id="GO:0030170">
    <property type="term" value="F:pyridoxal phosphate binding"/>
    <property type="evidence" value="ECO:0007669"/>
    <property type="project" value="TreeGrafter"/>
</dbReference>
<evidence type="ECO:0000256" key="2">
    <source>
        <dbReference type="PIRSR" id="PIRSR000390-2"/>
    </source>
</evidence>
<dbReference type="Gene3D" id="3.40.640.10">
    <property type="entry name" value="Type I PLP-dependent aspartate aminotransferase-like (Major domain)"/>
    <property type="match status" value="1"/>
</dbReference>
<comment type="similarity">
    <text evidence="3">Belongs to the DegT/DnrJ/EryC1 family.</text>
</comment>
<gene>
    <name evidence="4" type="ORF">SAMN05421869_11036</name>
</gene>
<feature type="active site" description="Proton acceptor" evidence="1">
    <location>
        <position position="199"/>
    </location>
</feature>
<proteinExistence type="inferred from homology"/>
<evidence type="ECO:0000313" key="5">
    <source>
        <dbReference type="Proteomes" id="UP000199202"/>
    </source>
</evidence>
<dbReference type="PIRSF" id="PIRSF000390">
    <property type="entry name" value="PLP_StrS"/>
    <property type="match status" value="1"/>
</dbReference>
<dbReference type="InterPro" id="IPR000653">
    <property type="entry name" value="DegT/StrS_aminotransferase"/>
</dbReference>
<keyword evidence="2 3" id="KW-0663">Pyridoxal phosphate</keyword>
<dbReference type="Proteomes" id="UP000199202">
    <property type="component" value="Unassembled WGS sequence"/>
</dbReference>
<dbReference type="PANTHER" id="PTHR30244:SF30">
    <property type="entry name" value="BLR5990 PROTEIN"/>
    <property type="match status" value="1"/>
</dbReference>
<sequence>MAYANSMRFKLPIVSPYRLAEDRQAEFLAAMEAIMLSGTYRTAGGWSRRVAGCVATELRLPASWSVVPTRSGTDALVMALAMAGVRPSDHVAAPDLAYHAVGAAISQVGAVPRWIDVDPGSFNMDVGALATACDRMPVAAVIAVDNYGTPCDRSGIARVCASRRIPFVLDACESLGTPRNATNSVCQADFVALSFSFTKPIHAAGTGGALCLPGHVLDERGGHPGLLLHPRRLPELNAAYLTLAWPDLPMVVSKLRLVYDTYREHLSGTPLTGQDDGGGSNRIHAPFLLPPDTSRSDRDALISRLAASGFEARAYFESQSRLWGTPSPPVSAQLARRVICVPTGPGFPLECVEGVTSELRQALGARRT</sequence>
<evidence type="ECO:0000256" key="3">
    <source>
        <dbReference type="RuleBase" id="RU004508"/>
    </source>
</evidence>
<dbReference type="Gene3D" id="3.90.1150.10">
    <property type="entry name" value="Aspartate Aminotransferase, domain 1"/>
    <property type="match status" value="1"/>
</dbReference>
<organism evidence="4 5">
    <name type="scientific">Nonomuraea jiangxiensis</name>
    <dbReference type="NCBI Taxonomy" id="633440"/>
    <lineage>
        <taxon>Bacteria</taxon>
        <taxon>Bacillati</taxon>
        <taxon>Actinomycetota</taxon>
        <taxon>Actinomycetes</taxon>
        <taxon>Streptosporangiales</taxon>
        <taxon>Streptosporangiaceae</taxon>
        <taxon>Nonomuraea</taxon>
    </lineage>
</organism>
<dbReference type="InterPro" id="IPR015422">
    <property type="entry name" value="PyrdxlP-dep_Trfase_small"/>
</dbReference>
<dbReference type="OrthoDB" id="250246at2"/>
<dbReference type="Pfam" id="PF01041">
    <property type="entry name" value="DegT_DnrJ_EryC1"/>
    <property type="match status" value="2"/>
</dbReference>
<dbReference type="GO" id="GO:0008483">
    <property type="term" value="F:transaminase activity"/>
    <property type="evidence" value="ECO:0007669"/>
    <property type="project" value="TreeGrafter"/>
</dbReference>
<evidence type="ECO:0000313" key="4">
    <source>
        <dbReference type="EMBL" id="SDJ35196.1"/>
    </source>
</evidence>
<feature type="modified residue" description="N6-(pyridoxal phosphate)lysine" evidence="2">
    <location>
        <position position="199"/>
    </location>
</feature>
<dbReference type="PANTHER" id="PTHR30244">
    <property type="entry name" value="TRANSAMINASE"/>
    <property type="match status" value="1"/>
</dbReference>
<dbReference type="InterPro" id="IPR015421">
    <property type="entry name" value="PyrdxlP-dep_Trfase_major"/>
</dbReference>
<dbReference type="AlphaFoldDB" id="A0A1G8T188"/>
<accession>A0A1G8T188</accession>
<dbReference type="InterPro" id="IPR015424">
    <property type="entry name" value="PyrdxlP-dep_Trfase"/>
</dbReference>
<reference evidence="4 5" key="1">
    <citation type="submission" date="2016-10" db="EMBL/GenBank/DDBJ databases">
        <authorList>
            <person name="de Groot N.N."/>
        </authorList>
    </citation>
    <scope>NUCLEOTIDE SEQUENCE [LARGE SCALE GENOMIC DNA]</scope>
    <source>
        <strain evidence="4 5">CGMCC 4.6533</strain>
    </source>
</reference>
<name>A0A1G8T188_9ACTN</name>
<dbReference type="SUPFAM" id="SSF53383">
    <property type="entry name" value="PLP-dependent transferases"/>
    <property type="match status" value="1"/>
</dbReference>
<dbReference type="STRING" id="633440.SAMN05421869_11036"/>
<protein>
    <submittedName>
        <fullName evidence="4">dTDP-4-amino-4,6-dideoxygalactose transaminase</fullName>
    </submittedName>
</protein>
<evidence type="ECO:0000256" key="1">
    <source>
        <dbReference type="PIRSR" id="PIRSR000390-1"/>
    </source>
</evidence>